<keyword evidence="5 6" id="KW-0472">Membrane</keyword>
<gene>
    <name evidence="7" type="ORF">IAD12_04425</name>
</gene>
<evidence type="ECO:0000313" key="7">
    <source>
        <dbReference type="EMBL" id="HIT99480.1"/>
    </source>
</evidence>
<dbReference type="PANTHER" id="PTHR30086:SF20">
    <property type="entry name" value="ARGININE EXPORTER PROTEIN ARGO-RELATED"/>
    <property type="match status" value="1"/>
</dbReference>
<feature type="transmembrane region" description="Helical" evidence="6">
    <location>
        <begin position="37"/>
        <end position="62"/>
    </location>
</feature>
<accession>A0A9D1HDQ6</accession>
<evidence type="ECO:0000313" key="8">
    <source>
        <dbReference type="Proteomes" id="UP000824159"/>
    </source>
</evidence>
<evidence type="ECO:0000256" key="1">
    <source>
        <dbReference type="ARBA" id="ARBA00004651"/>
    </source>
</evidence>
<dbReference type="GO" id="GO:0015171">
    <property type="term" value="F:amino acid transmembrane transporter activity"/>
    <property type="evidence" value="ECO:0007669"/>
    <property type="project" value="TreeGrafter"/>
</dbReference>
<comment type="subcellular location">
    <subcellularLocation>
        <location evidence="1">Cell membrane</location>
        <topology evidence="1">Multi-pass membrane protein</topology>
    </subcellularLocation>
</comment>
<dbReference type="Proteomes" id="UP000824159">
    <property type="component" value="Unassembled WGS sequence"/>
</dbReference>
<evidence type="ECO:0000256" key="2">
    <source>
        <dbReference type="ARBA" id="ARBA00022475"/>
    </source>
</evidence>
<feature type="transmembrane region" description="Helical" evidence="6">
    <location>
        <begin position="183"/>
        <end position="204"/>
    </location>
</feature>
<feature type="transmembrane region" description="Helical" evidence="6">
    <location>
        <begin position="12"/>
        <end position="30"/>
    </location>
</feature>
<name>A0A9D1HDQ6_9FIRM</name>
<protein>
    <submittedName>
        <fullName evidence="7">LysE family transporter</fullName>
    </submittedName>
</protein>
<dbReference type="EMBL" id="DVLX01000050">
    <property type="protein sequence ID" value="HIT99480.1"/>
    <property type="molecule type" value="Genomic_DNA"/>
</dbReference>
<comment type="caution">
    <text evidence="7">The sequence shown here is derived from an EMBL/GenBank/DDBJ whole genome shotgun (WGS) entry which is preliminary data.</text>
</comment>
<evidence type="ECO:0000256" key="6">
    <source>
        <dbReference type="SAM" id="Phobius"/>
    </source>
</evidence>
<reference evidence="7" key="1">
    <citation type="submission" date="2020-10" db="EMBL/GenBank/DDBJ databases">
        <authorList>
            <person name="Gilroy R."/>
        </authorList>
    </citation>
    <scope>NUCLEOTIDE SEQUENCE</scope>
    <source>
        <strain evidence="7">CHK176-22527</strain>
    </source>
</reference>
<reference evidence="7" key="2">
    <citation type="journal article" date="2021" name="PeerJ">
        <title>Extensive microbial diversity within the chicken gut microbiome revealed by metagenomics and culture.</title>
        <authorList>
            <person name="Gilroy R."/>
            <person name="Ravi A."/>
            <person name="Getino M."/>
            <person name="Pursley I."/>
            <person name="Horton D.L."/>
            <person name="Alikhan N.F."/>
            <person name="Baker D."/>
            <person name="Gharbi K."/>
            <person name="Hall N."/>
            <person name="Watson M."/>
            <person name="Adriaenssens E.M."/>
            <person name="Foster-Nyarko E."/>
            <person name="Jarju S."/>
            <person name="Secka A."/>
            <person name="Antonio M."/>
            <person name="Oren A."/>
            <person name="Chaudhuri R.R."/>
            <person name="La Ragione R."/>
            <person name="Hildebrand F."/>
            <person name="Pallen M.J."/>
        </authorList>
    </citation>
    <scope>NUCLEOTIDE SEQUENCE</scope>
    <source>
        <strain evidence="7">CHK176-22527</strain>
    </source>
</reference>
<evidence type="ECO:0000256" key="5">
    <source>
        <dbReference type="ARBA" id="ARBA00023136"/>
    </source>
</evidence>
<feature type="transmembrane region" description="Helical" evidence="6">
    <location>
        <begin position="110"/>
        <end position="129"/>
    </location>
</feature>
<dbReference type="PANTHER" id="PTHR30086">
    <property type="entry name" value="ARGININE EXPORTER PROTEIN ARGO"/>
    <property type="match status" value="1"/>
</dbReference>
<keyword evidence="3 6" id="KW-0812">Transmembrane</keyword>
<proteinExistence type="predicted"/>
<dbReference type="AlphaFoldDB" id="A0A9D1HDQ6"/>
<dbReference type="InterPro" id="IPR001123">
    <property type="entry name" value="LeuE-type"/>
</dbReference>
<evidence type="ECO:0000256" key="3">
    <source>
        <dbReference type="ARBA" id="ARBA00022692"/>
    </source>
</evidence>
<organism evidence="7 8">
    <name type="scientific">Candidatus Allocopromorpha excrementavium</name>
    <dbReference type="NCBI Taxonomy" id="2840741"/>
    <lineage>
        <taxon>Bacteria</taxon>
        <taxon>Bacillati</taxon>
        <taxon>Bacillota</taxon>
        <taxon>Clostridia</taxon>
        <taxon>Eubacteriales</taxon>
        <taxon>Eubacteriaceae</taxon>
        <taxon>Eubacteriaceae incertae sedis</taxon>
        <taxon>Candidatus Allocopromorpha</taxon>
    </lineage>
</organism>
<dbReference type="Pfam" id="PF01810">
    <property type="entry name" value="LysE"/>
    <property type="match status" value="1"/>
</dbReference>
<keyword evidence="2" id="KW-1003">Cell membrane</keyword>
<sequence length="207" mass="22455">MGYFLQGLTMGLAYVAPIGLQNLFVINSALAHTRRRALITALIVIFFDVTLALDCFFGIGALMERFQLLNMMILLAGGIIVVLIGISLLRSRPEDQAVSNAETSIAKTSINKTICSACVVTWFNPQALIDGTMMLGAFHAALPASKGALFMIGVASASCLWFAGLTLIISISSRRFSPKLLRIINIVCGIIIIFYGMRLLFSFIQSL</sequence>
<feature type="transmembrane region" description="Helical" evidence="6">
    <location>
        <begin position="68"/>
        <end position="89"/>
    </location>
</feature>
<feature type="transmembrane region" description="Helical" evidence="6">
    <location>
        <begin position="149"/>
        <end position="171"/>
    </location>
</feature>
<dbReference type="GO" id="GO:0005886">
    <property type="term" value="C:plasma membrane"/>
    <property type="evidence" value="ECO:0007669"/>
    <property type="project" value="UniProtKB-SubCell"/>
</dbReference>
<evidence type="ECO:0000256" key="4">
    <source>
        <dbReference type="ARBA" id="ARBA00022989"/>
    </source>
</evidence>
<keyword evidence="4 6" id="KW-1133">Transmembrane helix</keyword>